<feature type="compositionally biased region" description="Basic and acidic residues" evidence="1">
    <location>
        <begin position="178"/>
        <end position="190"/>
    </location>
</feature>
<organism evidence="3 4">
    <name type="scientific">Hymenoscyphus albidus</name>
    <dbReference type="NCBI Taxonomy" id="595503"/>
    <lineage>
        <taxon>Eukaryota</taxon>
        <taxon>Fungi</taxon>
        <taxon>Dikarya</taxon>
        <taxon>Ascomycota</taxon>
        <taxon>Pezizomycotina</taxon>
        <taxon>Leotiomycetes</taxon>
        <taxon>Helotiales</taxon>
        <taxon>Helotiaceae</taxon>
        <taxon>Hymenoscyphus</taxon>
    </lineage>
</organism>
<keyword evidence="2" id="KW-1133">Transmembrane helix</keyword>
<feature type="region of interest" description="Disordered" evidence="1">
    <location>
        <begin position="40"/>
        <end position="81"/>
    </location>
</feature>
<comment type="caution">
    <text evidence="3">The sequence shown here is derived from an EMBL/GenBank/DDBJ whole genome shotgun (WGS) entry which is preliminary data.</text>
</comment>
<feature type="compositionally biased region" description="Basic and acidic residues" evidence="1">
    <location>
        <begin position="247"/>
        <end position="261"/>
    </location>
</feature>
<keyword evidence="4" id="KW-1185">Reference proteome</keyword>
<sequence length="267" mass="30210">MAPLIQPHHIPGSLHNRQNSGAAPQVTIVVTRGPNIYTSTIQLGSNQNTPPPQAAPTTAPDSPHTTQAPPDPQPTYPQVMPVGEDTNREVVAGAVIGSILGFAVLLFLYWRWRIHFQNQYYGTDTDSYYDSRSRSSDSYYSSEMRQRGGGGSAWERQHNRVRKPARVRRSAKSHRRTRDGDMGLRFDVSDTSSERRAGHRVRMRRSIREGDRRWTCCNIFFGPPKRSRGPSIHAWGSNRYGDSNWGESRRSGRSERSDRDNMSTIDD</sequence>
<gene>
    <name evidence="3" type="ORF">HYALB_00001362</name>
</gene>
<feature type="transmembrane region" description="Helical" evidence="2">
    <location>
        <begin position="90"/>
        <end position="110"/>
    </location>
</feature>
<reference evidence="3" key="1">
    <citation type="submission" date="2021-07" db="EMBL/GenBank/DDBJ databases">
        <authorList>
            <person name="Durling M."/>
        </authorList>
    </citation>
    <scope>NUCLEOTIDE SEQUENCE</scope>
</reference>
<evidence type="ECO:0000256" key="1">
    <source>
        <dbReference type="SAM" id="MobiDB-lite"/>
    </source>
</evidence>
<evidence type="ECO:0000256" key="2">
    <source>
        <dbReference type="SAM" id="Phobius"/>
    </source>
</evidence>
<protein>
    <submittedName>
        <fullName evidence="3">Uncharacterized protein</fullName>
    </submittedName>
</protein>
<dbReference type="EMBL" id="CAJVRM010000057">
    <property type="protein sequence ID" value="CAG8972942.1"/>
    <property type="molecule type" value="Genomic_DNA"/>
</dbReference>
<evidence type="ECO:0000313" key="3">
    <source>
        <dbReference type="EMBL" id="CAG8972942.1"/>
    </source>
</evidence>
<name>A0A9N9LHP0_9HELO</name>
<dbReference type="AlphaFoldDB" id="A0A9N9LHP0"/>
<feature type="region of interest" description="Disordered" evidence="1">
    <location>
        <begin position="1"/>
        <end position="21"/>
    </location>
</feature>
<feature type="region of interest" description="Disordered" evidence="1">
    <location>
        <begin position="227"/>
        <end position="267"/>
    </location>
</feature>
<keyword evidence="2" id="KW-0472">Membrane</keyword>
<dbReference type="Proteomes" id="UP000701801">
    <property type="component" value="Unassembled WGS sequence"/>
</dbReference>
<proteinExistence type="predicted"/>
<feature type="compositionally biased region" description="Basic residues" evidence="1">
    <location>
        <begin position="159"/>
        <end position="177"/>
    </location>
</feature>
<accession>A0A9N9LHP0</accession>
<keyword evidence="2" id="KW-0812">Transmembrane</keyword>
<feature type="region of interest" description="Disordered" evidence="1">
    <location>
        <begin position="125"/>
        <end position="190"/>
    </location>
</feature>
<evidence type="ECO:0000313" key="4">
    <source>
        <dbReference type="Proteomes" id="UP000701801"/>
    </source>
</evidence>